<protein>
    <submittedName>
        <fullName evidence="1">Uncharacterized protein</fullName>
    </submittedName>
</protein>
<comment type="caution">
    <text evidence="1">The sequence shown here is derived from an EMBL/GenBank/DDBJ whole genome shotgun (WGS) entry which is preliminary data.</text>
</comment>
<dbReference type="AlphaFoldDB" id="A0A6G0Z6J1"/>
<dbReference type="EMBL" id="VUJU01001205">
    <property type="protein sequence ID" value="KAF0766377.1"/>
    <property type="molecule type" value="Genomic_DNA"/>
</dbReference>
<proteinExistence type="predicted"/>
<accession>A0A6G0Z6J1</accession>
<dbReference type="Proteomes" id="UP000478052">
    <property type="component" value="Unassembled WGS sequence"/>
</dbReference>
<gene>
    <name evidence="1" type="ORF">FWK35_00009426</name>
</gene>
<evidence type="ECO:0000313" key="1">
    <source>
        <dbReference type="EMBL" id="KAF0766377.1"/>
    </source>
</evidence>
<name>A0A6G0Z6J1_APHCR</name>
<keyword evidence="2" id="KW-1185">Reference proteome</keyword>
<organism evidence="1 2">
    <name type="scientific">Aphis craccivora</name>
    <name type="common">Cowpea aphid</name>
    <dbReference type="NCBI Taxonomy" id="307492"/>
    <lineage>
        <taxon>Eukaryota</taxon>
        <taxon>Metazoa</taxon>
        <taxon>Ecdysozoa</taxon>
        <taxon>Arthropoda</taxon>
        <taxon>Hexapoda</taxon>
        <taxon>Insecta</taxon>
        <taxon>Pterygota</taxon>
        <taxon>Neoptera</taxon>
        <taxon>Paraneoptera</taxon>
        <taxon>Hemiptera</taxon>
        <taxon>Sternorrhyncha</taxon>
        <taxon>Aphidomorpha</taxon>
        <taxon>Aphidoidea</taxon>
        <taxon>Aphididae</taxon>
        <taxon>Aphidini</taxon>
        <taxon>Aphis</taxon>
        <taxon>Aphis</taxon>
    </lineage>
</organism>
<sequence>MHILEFKILIHEWLQFDIFKWKLFKRTGPRREDSKRLKNRVVYLNLRKIFCLLIAQKKINRYRYAISVIPDAFENYWKFFTFDPPKYQLNSLSYQKQGPLFKIGALLLLQNVVTDTKKKKKPHIIVKSIHSSLRSESKKNCNKCIIQISKMMESIILVSKLISGLTSQSLTIKMVNNNKWSHVSIVKTY</sequence>
<reference evidence="1 2" key="1">
    <citation type="submission" date="2019-08" db="EMBL/GenBank/DDBJ databases">
        <title>Whole genome of Aphis craccivora.</title>
        <authorList>
            <person name="Voronova N.V."/>
            <person name="Shulinski R.S."/>
            <person name="Bandarenka Y.V."/>
            <person name="Zhorov D.G."/>
            <person name="Warner D."/>
        </authorList>
    </citation>
    <scope>NUCLEOTIDE SEQUENCE [LARGE SCALE GENOMIC DNA]</scope>
    <source>
        <strain evidence="1">180601</strain>
        <tissue evidence="1">Whole Body</tissue>
    </source>
</reference>
<evidence type="ECO:0000313" key="2">
    <source>
        <dbReference type="Proteomes" id="UP000478052"/>
    </source>
</evidence>